<dbReference type="RefSeq" id="WP_366291095.1">
    <property type="nucleotide sequence ID" value="NZ_CP159992.1"/>
</dbReference>
<dbReference type="Gene3D" id="1.20.120.1870">
    <property type="entry name" value="Fic/DOC protein, Fido domain"/>
    <property type="match status" value="1"/>
</dbReference>
<dbReference type="EMBL" id="CP159992">
    <property type="protein sequence ID" value="XCP94011.1"/>
    <property type="molecule type" value="Genomic_DNA"/>
</dbReference>
<name>A0AAU8ND27_9BACL</name>
<dbReference type="InterPro" id="IPR036597">
    <property type="entry name" value="Fido-like_dom_sf"/>
</dbReference>
<dbReference type="SUPFAM" id="SSF140931">
    <property type="entry name" value="Fic-like"/>
    <property type="match status" value="1"/>
</dbReference>
<dbReference type="Pfam" id="PF02661">
    <property type="entry name" value="Fic"/>
    <property type="match status" value="1"/>
</dbReference>
<dbReference type="AlphaFoldDB" id="A0AAU8ND27"/>
<protein>
    <submittedName>
        <fullName evidence="2">Type II toxin-antitoxin system death-on-curing family toxin</fullName>
    </submittedName>
</protein>
<evidence type="ECO:0000259" key="1">
    <source>
        <dbReference type="PROSITE" id="PS51459"/>
    </source>
</evidence>
<feature type="domain" description="Fido" evidence="1">
    <location>
        <begin position="7"/>
        <end position="127"/>
    </location>
</feature>
<dbReference type="NCBIfam" id="TIGR01550">
    <property type="entry name" value="DOC_P1"/>
    <property type="match status" value="1"/>
</dbReference>
<dbReference type="PANTHER" id="PTHR39426:SF1">
    <property type="entry name" value="HOMOLOGY TO DEATH-ON-CURING PROTEIN OF PHAGE P1"/>
    <property type="match status" value="1"/>
</dbReference>
<sequence length="135" mass="15623">MSLIRYLNIQEVIAINVAMIKRYSPGEQIGVKDSNLLESAVLRPQSSAFGDEAYPTVYEKAAAIFQSLGQNHPFHNANKRTAFTALVMFLRYNHIYFKMEQTLAEDFTVDMFNHKYSFEDLTSMIQTHCWSEERT</sequence>
<dbReference type="PROSITE" id="PS51459">
    <property type="entry name" value="FIDO"/>
    <property type="match status" value="1"/>
</dbReference>
<dbReference type="InterPro" id="IPR003812">
    <property type="entry name" value="Fido"/>
</dbReference>
<proteinExistence type="predicted"/>
<organism evidence="2">
    <name type="scientific">Paenibacillus sp. AN1007</name>
    <dbReference type="NCBI Taxonomy" id="3151385"/>
    <lineage>
        <taxon>Bacteria</taxon>
        <taxon>Bacillati</taxon>
        <taxon>Bacillota</taxon>
        <taxon>Bacilli</taxon>
        <taxon>Bacillales</taxon>
        <taxon>Paenibacillaceae</taxon>
        <taxon>Paenibacillus</taxon>
    </lineage>
</organism>
<dbReference type="PANTHER" id="PTHR39426">
    <property type="entry name" value="HOMOLOGY TO DEATH-ON-CURING PROTEIN OF PHAGE P1"/>
    <property type="match status" value="1"/>
</dbReference>
<reference evidence="2" key="1">
    <citation type="submission" date="2024-05" db="EMBL/GenBank/DDBJ databases">
        <title>Draft genome assemblies of 36 bacteria isolated from hibernating arctic ground squirrels.</title>
        <authorList>
            <person name="McKee H."/>
            <person name="Mullen L."/>
            <person name="Drown D.M."/>
            <person name="Duddleston K.N."/>
        </authorList>
    </citation>
    <scope>NUCLEOTIDE SEQUENCE</scope>
    <source>
        <strain evidence="2">AN1007</strain>
    </source>
</reference>
<dbReference type="GO" id="GO:0016301">
    <property type="term" value="F:kinase activity"/>
    <property type="evidence" value="ECO:0007669"/>
    <property type="project" value="InterPro"/>
</dbReference>
<gene>
    <name evidence="2" type="ORF">ABXS70_22930</name>
</gene>
<dbReference type="InterPro" id="IPR053737">
    <property type="entry name" value="Type_II_TA_Toxin"/>
</dbReference>
<dbReference type="InterPro" id="IPR006440">
    <property type="entry name" value="Doc"/>
</dbReference>
<evidence type="ECO:0000313" key="2">
    <source>
        <dbReference type="EMBL" id="XCP94011.1"/>
    </source>
</evidence>
<accession>A0AAU8ND27</accession>